<dbReference type="InterPro" id="IPR036457">
    <property type="entry name" value="PPM-type-like_dom_sf"/>
</dbReference>
<feature type="domain" description="PPM-type phosphatase" evidence="2">
    <location>
        <begin position="65"/>
        <end position="353"/>
    </location>
</feature>
<dbReference type="STRING" id="1095629.A0A0C9YKP1"/>
<keyword evidence="1" id="KW-0460">Magnesium</keyword>
<keyword evidence="1" id="KW-0464">Manganese</keyword>
<dbReference type="InterPro" id="IPR039123">
    <property type="entry name" value="PPTC7"/>
</dbReference>
<evidence type="ECO:0000313" key="3">
    <source>
        <dbReference type="EMBL" id="KIK08638.1"/>
    </source>
</evidence>
<name>A0A0C9YKP1_9AGAR</name>
<keyword evidence="1" id="KW-0479">Metal-binding</keyword>
<reference evidence="3 4" key="1">
    <citation type="submission" date="2014-04" db="EMBL/GenBank/DDBJ databases">
        <authorList>
            <consortium name="DOE Joint Genome Institute"/>
            <person name="Kuo A."/>
            <person name="Kohler A."/>
            <person name="Nagy L.G."/>
            <person name="Floudas D."/>
            <person name="Copeland A."/>
            <person name="Barry K.W."/>
            <person name="Cichocki N."/>
            <person name="Veneault-Fourrey C."/>
            <person name="LaButti K."/>
            <person name="Lindquist E.A."/>
            <person name="Lipzen A."/>
            <person name="Lundell T."/>
            <person name="Morin E."/>
            <person name="Murat C."/>
            <person name="Sun H."/>
            <person name="Tunlid A."/>
            <person name="Henrissat B."/>
            <person name="Grigoriev I.V."/>
            <person name="Hibbett D.S."/>
            <person name="Martin F."/>
            <person name="Nordberg H.P."/>
            <person name="Cantor M.N."/>
            <person name="Hua S.X."/>
        </authorList>
    </citation>
    <scope>NUCLEOTIDE SEQUENCE [LARGE SCALE GENOMIC DNA]</scope>
    <source>
        <strain evidence="3 4">LaAM-08-1</strain>
    </source>
</reference>
<evidence type="ECO:0000313" key="4">
    <source>
        <dbReference type="Proteomes" id="UP000054477"/>
    </source>
</evidence>
<sequence>MTWTLHTLTHLYKPSLVRQILRKTPRFRSLATLAPRPYTFHIAASWAGKAEDRRIRKVPFPPDTPIGAWRDKMLSRPKSVYNHDAGEDFFFIQEMRSQSGVSFGIADGVGGWTDSGVDPSLFSQALMYHAHRYSRNAWAGEPEIDPTMDYEEREQIEGWEMTPYECLDLAYGGVLRERFVQAGSSTACIISLNGSSGVLRSANLGDSGFSIFRGSTILYRQPSQTHFFNCPKQLTKLPPNSGRRFPRACVDSPSEASTHQTKLRDGDIIIAYTDGLSDNVFSDEMATICLLASRAGGSEDVRVQAIADRMVDYARLCMESKDRVSPFEREAARQGMFFRGGKPDDVTVIVALVKETI</sequence>
<keyword evidence="4" id="KW-1185">Reference proteome</keyword>
<dbReference type="OrthoDB" id="60843at2759"/>
<dbReference type="PANTHER" id="PTHR12320">
    <property type="entry name" value="PROTEIN PHOSPHATASE 2C"/>
    <property type="match status" value="1"/>
</dbReference>
<protein>
    <recommendedName>
        <fullName evidence="1">Protein phosphatase</fullName>
        <ecNumber evidence="1">3.1.3.16</ecNumber>
    </recommendedName>
</protein>
<comment type="similarity">
    <text evidence="1">Belongs to the PP2C family.</text>
</comment>
<accession>A0A0C9YKP1</accession>
<reference evidence="4" key="2">
    <citation type="submission" date="2015-01" db="EMBL/GenBank/DDBJ databases">
        <title>Evolutionary Origins and Diversification of the Mycorrhizal Mutualists.</title>
        <authorList>
            <consortium name="DOE Joint Genome Institute"/>
            <consortium name="Mycorrhizal Genomics Consortium"/>
            <person name="Kohler A."/>
            <person name="Kuo A."/>
            <person name="Nagy L.G."/>
            <person name="Floudas D."/>
            <person name="Copeland A."/>
            <person name="Barry K.W."/>
            <person name="Cichocki N."/>
            <person name="Veneault-Fourrey C."/>
            <person name="LaButti K."/>
            <person name="Lindquist E.A."/>
            <person name="Lipzen A."/>
            <person name="Lundell T."/>
            <person name="Morin E."/>
            <person name="Murat C."/>
            <person name="Riley R."/>
            <person name="Ohm R."/>
            <person name="Sun H."/>
            <person name="Tunlid A."/>
            <person name="Henrissat B."/>
            <person name="Grigoriev I.V."/>
            <person name="Hibbett D.S."/>
            <person name="Martin F."/>
        </authorList>
    </citation>
    <scope>NUCLEOTIDE SEQUENCE [LARGE SCALE GENOMIC DNA]</scope>
    <source>
        <strain evidence="4">LaAM-08-1</strain>
    </source>
</reference>
<dbReference type="GO" id="GO:0046872">
    <property type="term" value="F:metal ion binding"/>
    <property type="evidence" value="ECO:0007669"/>
    <property type="project" value="UniProtKB-UniRule"/>
</dbReference>
<dbReference type="PANTHER" id="PTHR12320:SF1">
    <property type="entry name" value="PROTEIN PHOSPHATASE PTC7 HOMOLOG"/>
    <property type="match status" value="1"/>
</dbReference>
<dbReference type="GO" id="GO:0004722">
    <property type="term" value="F:protein serine/threonine phosphatase activity"/>
    <property type="evidence" value="ECO:0007669"/>
    <property type="project" value="UniProtKB-EC"/>
</dbReference>
<dbReference type="AlphaFoldDB" id="A0A0C9YKP1"/>
<gene>
    <name evidence="3" type="ORF">K443DRAFT_672165</name>
</gene>
<keyword evidence="1" id="KW-0904">Protein phosphatase</keyword>
<dbReference type="SUPFAM" id="SSF81606">
    <property type="entry name" value="PP2C-like"/>
    <property type="match status" value="1"/>
</dbReference>
<organism evidence="3 4">
    <name type="scientific">Laccaria amethystina LaAM-08-1</name>
    <dbReference type="NCBI Taxonomy" id="1095629"/>
    <lineage>
        <taxon>Eukaryota</taxon>
        <taxon>Fungi</taxon>
        <taxon>Dikarya</taxon>
        <taxon>Basidiomycota</taxon>
        <taxon>Agaricomycotina</taxon>
        <taxon>Agaricomycetes</taxon>
        <taxon>Agaricomycetidae</taxon>
        <taxon>Agaricales</taxon>
        <taxon>Agaricineae</taxon>
        <taxon>Hydnangiaceae</taxon>
        <taxon>Laccaria</taxon>
    </lineage>
</organism>
<dbReference type="SMART" id="SM00332">
    <property type="entry name" value="PP2Cc"/>
    <property type="match status" value="1"/>
</dbReference>
<evidence type="ECO:0000256" key="1">
    <source>
        <dbReference type="RuleBase" id="RU366020"/>
    </source>
</evidence>
<dbReference type="Proteomes" id="UP000054477">
    <property type="component" value="Unassembled WGS sequence"/>
</dbReference>
<comment type="catalytic activity">
    <reaction evidence="1">
        <text>O-phospho-L-threonyl-[protein] + H2O = L-threonyl-[protein] + phosphate</text>
        <dbReference type="Rhea" id="RHEA:47004"/>
        <dbReference type="Rhea" id="RHEA-COMP:11060"/>
        <dbReference type="Rhea" id="RHEA-COMP:11605"/>
        <dbReference type="ChEBI" id="CHEBI:15377"/>
        <dbReference type="ChEBI" id="CHEBI:30013"/>
        <dbReference type="ChEBI" id="CHEBI:43474"/>
        <dbReference type="ChEBI" id="CHEBI:61977"/>
        <dbReference type="EC" id="3.1.3.16"/>
    </reaction>
</comment>
<comment type="cofactor">
    <cofactor evidence="1">
        <name>Mn(2+)</name>
        <dbReference type="ChEBI" id="CHEBI:29035"/>
    </cofactor>
</comment>
<dbReference type="PROSITE" id="PS51746">
    <property type="entry name" value="PPM_2"/>
    <property type="match status" value="1"/>
</dbReference>
<dbReference type="Gene3D" id="3.60.40.10">
    <property type="entry name" value="PPM-type phosphatase domain"/>
    <property type="match status" value="1"/>
</dbReference>
<evidence type="ECO:0000259" key="2">
    <source>
        <dbReference type="PROSITE" id="PS51746"/>
    </source>
</evidence>
<comment type="catalytic activity">
    <reaction evidence="1">
        <text>O-phospho-L-seryl-[protein] + H2O = L-seryl-[protein] + phosphate</text>
        <dbReference type="Rhea" id="RHEA:20629"/>
        <dbReference type="Rhea" id="RHEA-COMP:9863"/>
        <dbReference type="Rhea" id="RHEA-COMP:11604"/>
        <dbReference type="ChEBI" id="CHEBI:15377"/>
        <dbReference type="ChEBI" id="CHEBI:29999"/>
        <dbReference type="ChEBI" id="CHEBI:43474"/>
        <dbReference type="ChEBI" id="CHEBI:83421"/>
        <dbReference type="EC" id="3.1.3.16"/>
    </reaction>
</comment>
<dbReference type="HOGENOM" id="CLU_029404_7_1_1"/>
<dbReference type="EC" id="3.1.3.16" evidence="1"/>
<proteinExistence type="inferred from homology"/>
<dbReference type="EMBL" id="KN838541">
    <property type="protein sequence ID" value="KIK08638.1"/>
    <property type="molecule type" value="Genomic_DNA"/>
</dbReference>
<keyword evidence="1" id="KW-0378">Hydrolase</keyword>
<comment type="cofactor">
    <cofactor evidence="1">
        <name>Mg(2+)</name>
        <dbReference type="ChEBI" id="CHEBI:18420"/>
    </cofactor>
</comment>
<dbReference type="SMART" id="SM00331">
    <property type="entry name" value="PP2C_SIG"/>
    <property type="match status" value="1"/>
</dbReference>
<dbReference type="InterPro" id="IPR001932">
    <property type="entry name" value="PPM-type_phosphatase-like_dom"/>
</dbReference>